<evidence type="ECO:0000256" key="6">
    <source>
        <dbReference type="ARBA" id="ARBA00029628"/>
    </source>
</evidence>
<dbReference type="InterPro" id="IPR011067">
    <property type="entry name" value="Plasmid_toxin/cell-grow_inhib"/>
</dbReference>
<comment type="caution">
    <text evidence="8">The sequence shown here is derived from an EMBL/GenBank/DDBJ whole genome shotgun (WGS) entry which is preliminary data.</text>
</comment>
<evidence type="ECO:0000256" key="7">
    <source>
        <dbReference type="ARBA" id="ARBA00033135"/>
    </source>
</evidence>
<dbReference type="AlphaFoldDB" id="A0A094ZWL1"/>
<evidence type="ECO:0000256" key="4">
    <source>
        <dbReference type="ARBA" id="ARBA00023015"/>
    </source>
</evidence>
<dbReference type="Gene3D" id="2.30.30.110">
    <property type="match status" value="1"/>
</dbReference>
<accession>A0A094ZWL1</accession>
<organism evidence="8 9">
    <name type="scientific">Acetobacter tropicalis</name>
    <dbReference type="NCBI Taxonomy" id="104102"/>
    <lineage>
        <taxon>Bacteria</taxon>
        <taxon>Pseudomonadati</taxon>
        <taxon>Pseudomonadota</taxon>
        <taxon>Alphaproteobacteria</taxon>
        <taxon>Acetobacterales</taxon>
        <taxon>Acetobacteraceae</taxon>
        <taxon>Acetobacter</taxon>
    </lineage>
</organism>
<evidence type="ECO:0000313" key="9">
    <source>
        <dbReference type="Proteomes" id="UP000029448"/>
    </source>
</evidence>
<evidence type="ECO:0000256" key="1">
    <source>
        <dbReference type="ARBA" id="ARBA00005230"/>
    </source>
</evidence>
<keyword evidence="4" id="KW-0805">Transcription regulation</keyword>
<dbReference type="GO" id="GO:0006276">
    <property type="term" value="P:plasmid maintenance"/>
    <property type="evidence" value="ECO:0007669"/>
    <property type="project" value="InterPro"/>
</dbReference>
<reference evidence="8 9" key="1">
    <citation type="submission" date="2014-06" db="EMBL/GenBank/DDBJ databases">
        <title>Functional and comparative genomic analyses of the Drosophila gut microbiota identify candidate symbiosis factors.</title>
        <authorList>
            <person name="Newell P.D."/>
            <person name="Chaston J.M."/>
            <person name="Douglas A.E."/>
        </authorList>
    </citation>
    <scope>NUCLEOTIDE SEQUENCE [LARGE SCALE GENOMIC DNA]</scope>
    <source>
        <strain evidence="8 9">DmCS_006</strain>
    </source>
</reference>
<gene>
    <name evidence="8" type="ORF">AtDm6_0246</name>
</gene>
<dbReference type="SUPFAM" id="SSF50118">
    <property type="entry name" value="Cell growth inhibitor/plasmid maintenance toxic component"/>
    <property type="match status" value="1"/>
</dbReference>
<keyword evidence="3" id="KW-0678">Repressor</keyword>
<evidence type="ECO:0000256" key="5">
    <source>
        <dbReference type="ARBA" id="ARBA00023163"/>
    </source>
</evidence>
<sequence>MVFFSRIIGTSEWSRFDMYRLAGRGEARFVLDVQADLLDALGNRIVVPFL</sequence>
<dbReference type="Proteomes" id="UP000029448">
    <property type="component" value="Unassembled WGS sequence"/>
</dbReference>
<protein>
    <recommendedName>
        <fullName evidence="2">Toxin CcdB</fullName>
    </recommendedName>
    <alternativeName>
        <fullName evidence="7">Cytotoxic protein CcdB</fullName>
    </alternativeName>
    <alternativeName>
        <fullName evidence="6">Protein LetD</fullName>
    </alternativeName>
</protein>
<keyword evidence="9" id="KW-1185">Reference proteome</keyword>
<name>A0A094ZWL1_9PROT</name>
<dbReference type="Pfam" id="PF01845">
    <property type="entry name" value="CcdB"/>
    <property type="match status" value="1"/>
</dbReference>
<dbReference type="InterPro" id="IPR002712">
    <property type="entry name" value="CcdB"/>
</dbReference>
<proteinExistence type="inferred from homology"/>
<comment type="similarity">
    <text evidence="1">Belongs to the CcdB toxin family.</text>
</comment>
<evidence type="ECO:0000313" key="8">
    <source>
        <dbReference type="EMBL" id="KGB26376.1"/>
    </source>
</evidence>
<dbReference type="PATRIC" id="fig|104102.7.peg.246"/>
<evidence type="ECO:0000256" key="3">
    <source>
        <dbReference type="ARBA" id="ARBA00022491"/>
    </source>
</evidence>
<dbReference type="GO" id="GO:0008657">
    <property type="term" value="F:DNA topoisomerase type II (double strand cut, ATP-hydrolyzing) inhibitor activity"/>
    <property type="evidence" value="ECO:0007669"/>
    <property type="project" value="InterPro"/>
</dbReference>
<evidence type="ECO:0000256" key="2">
    <source>
        <dbReference type="ARBA" id="ARBA00015075"/>
    </source>
</evidence>
<keyword evidence="5" id="KW-0804">Transcription</keyword>
<dbReference type="EMBL" id="JOKM01000010">
    <property type="protein sequence ID" value="KGB26376.1"/>
    <property type="molecule type" value="Genomic_DNA"/>
</dbReference>